<dbReference type="EMBL" id="CP035107">
    <property type="protein sequence ID" value="QAR30319.1"/>
    <property type="molecule type" value="Genomic_DNA"/>
</dbReference>
<reference evidence="12 13" key="1">
    <citation type="submission" date="2019-01" db="EMBL/GenBank/DDBJ databases">
        <title>Whole Genome of Ornithobacterium rhinotracheale FARPER-174b.</title>
        <authorList>
            <person name="Tataje-Lavanda L.A."/>
            <person name="Montalvan A."/>
            <person name="Montesinos R."/>
            <person name="Zimic M."/>
            <person name="Fernandez-Sanchez M."/>
            <person name="Fernandez-Diaz M."/>
        </authorList>
    </citation>
    <scope>NUCLEOTIDE SEQUENCE [LARGE SCALE GENOMIC DNA]</scope>
    <source>
        <strain evidence="12 13">FARPER-174b</strain>
    </source>
</reference>
<evidence type="ECO:0000313" key="13">
    <source>
        <dbReference type="Proteomes" id="UP000287701"/>
    </source>
</evidence>
<dbReference type="InterPro" id="IPR003849">
    <property type="entry name" value="Preprotein_translocase_YajC"/>
</dbReference>
<feature type="transmembrane region" description="Helical" evidence="11">
    <location>
        <begin position="6"/>
        <end position="24"/>
    </location>
</feature>
<dbReference type="SMART" id="SM01323">
    <property type="entry name" value="YajC"/>
    <property type="match status" value="1"/>
</dbReference>
<name>A0A410JQA3_ORNRH</name>
<evidence type="ECO:0000256" key="7">
    <source>
        <dbReference type="ARBA" id="ARBA00022927"/>
    </source>
</evidence>
<keyword evidence="10 11" id="KW-0472">Membrane</keyword>
<keyword evidence="5" id="KW-1003">Cell membrane</keyword>
<keyword evidence="4" id="KW-0813">Transport</keyword>
<evidence type="ECO:0000256" key="11">
    <source>
        <dbReference type="SAM" id="Phobius"/>
    </source>
</evidence>
<evidence type="ECO:0000313" key="12">
    <source>
        <dbReference type="EMBL" id="QAR30319.1"/>
    </source>
</evidence>
<organism evidence="12 13">
    <name type="scientific">Ornithobacterium rhinotracheale</name>
    <dbReference type="NCBI Taxonomy" id="28251"/>
    <lineage>
        <taxon>Bacteria</taxon>
        <taxon>Pseudomonadati</taxon>
        <taxon>Bacteroidota</taxon>
        <taxon>Flavobacteriia</taxon>
        <taxon>Flavobacteriales</taxon>
        <taxon>Weeksellaceae</taxon>
        <taxon>Ornithobacterium</taxon>
    </lineage>
</organism>
<dbReference type="OrthoDB" id="9800132at2"/>
<evidence type="ECO:0000256" key="9">
    <source>
        <dbReference type="ARBA" id="ARBA00023010"/>
    </source>
</evidence>
<dbReference type="AlphaFoldDB" id="A0A410JQA3"/>
<dbReference type="PANTHER" id="PTHR33909:SF1">
    <property type="entry name" value="SEC TRANSLOCON ACCESSORY COMPLEX SUBUNIT YAJC"/>
    <property type="match status" value="1"/>
</dbReference>
<comment type="similarity">
    <text evidence="2">Belongs to the YajC family.</text>
</comment>
<dbReference type="RefSeq" id="WP_014791509.1">
    <property type="nucleotide sequence ID" value="NZ_CP035107.1"/>
</dbReference>
<dbReference type="GO" id="GO:0015031">
    <property type="term" value="P:protein transport"/>
    <property type="evidence" value="ECO:0007669"/>
    <property type="project" value="UniProtKB-KW"/>
</dbReference>
<dbReference type="PANTHER" id="PTHR33909">
    <property type="entry name" value="SEC TRANSLOCON ACCESSORY COMPLEX SUBUNIT YAJC"/>
    <property type="match status" value="1"/>
</dbReference>
<dbReference type="PRINTS" id="PR01853">
    <property type="entry name" value="YAJCTRNLCASE"/>
</dbReference>
<dbReference type="GeneID" id="71569891"/>
<evidence type="ECO:0000256" key="1">
    <source>
        <dbReference type="ARBA" id="ARBA00004162"/>
    </source>
</evidence>
<sequence length="100" mass="11250">MGGDGMMSLVFFGLMFVIMYFFMIRPQVQKQKRERKFQESLDRGARIVTTSGIHGKVVEINGDIVTVETGAGKIRFEKTAISQELTAARYGNAAKEEEKK</sequence>
<gene>
    <name evidence="12" type="primary">yajC</name>
    <name evidence="12" type="ORF">EQP59_02555</name>
</gene>
<evidence type="ECO:0000256" key="6">
    <source>
        <dbReference type="ARBA" id="ARBA00022692"/>
    </source>
</evidence>
<dbReference type="NCBIfam" id="TIGR00739">
    <property type="entry name" value="yajC"/>
    <property type="match status" value="1"/>
</dbReference>
<dbReference type="GeneID" id="97258443"/>
<evidence type="ECO:0000256" key="3">
    <source>
        <dbReference type="ARBA" id="ARBA00014962"/>
    </source>
</evidence>
<keyword evidence="6 11" id="KW-0812">Transmembrane</keyword>
<evidence type="ECO:0000256" key="5">
    <source>
        <dbReference type="ARBA" id="ARBA00022475"/>
    </source>
</evidence>
<keyword evidence="9" id="KW-0811">Translocation</keyword>
<accession>A0A410JQA3</accession>
<protein>
    <recommendedName>
        <fullName evidence="3">Sec translocon accessory complex subunit YajC</fullName>
    </recommendedName>
</protein>
<dbReference type="GO" id="GO:0005886">
    <property type="term" value="C:plasma membrane"/>
    <property type="evidence" value="ECO:0007669"/>
    <property type="project" value="UniProtKB-SubCell"/>
</dbReference>
<dbReference type="OMA" id="AYFFMIR"/>
<evidence type="ECO:0000256" key="10">
    <source>
        <dbReference type="ARBA" id="ARBA00023136"/>
    </source>
</evidence>
<proteinExistence type="inferred from homology"/>
<evidence type="ECO:0000256" key="4">
    <source>
        <dbReference type="ARBA" id="ARBA00022448"/>
    </source>
</evidence>
<keyword evidence="8 11" id="KW-1133">Transmembrane helix</keyword>
<dbReference type="Pfam" id="PF02699">
    <property type="entry name" value="YajC"/>
    <property type="match status" value="1"/>
</dbReference>
<evidence type="ECO:0000256" key="2">
    <source>
        <dbReference type="ARBA" id="ARBA00006742"/>
    </source>
</evidence>
<comment type="subcellular location">
    <subcellularLocation>
        <location evidence="1">Cell membrane</location>
        <topology evidence="1">Single-pass membrane protein</topology>
    </subcellularLocation>
</comment>
<dbReference type="Proteomes" id="UP000287701">
    <property type="component" value="Chromosome"/>
</dbReference>
<keyword evidence="7" id="KW-0653">Protein transport</keyword>
<evidence type="ECO:0000256" key="8">
    <source>
        <dbReference type="ARBA" id="ARBA00022989"/>
    </source>
</evidence>